<evidence type="ECO:0000256" key="1">
    <source>
        <dbReference type="SAM" id="Phobius"/>
    </source>
</evidence>
<name>A0AAW9SPE0_9RHOB</name>
<feature type="domain" description="Flp pilus assembly protein RcpC/CpaB" evidence="2">
    <location>
        <begin position="139"/>
        <end position="234"/>
    </location>
</feature>
<keyword evidence="4" id="KW-1185">Reference proteome</keyword>
<keyword evidence="1" id="KW-1133">Transmembrane helix</keyword>
<protein>
    <submittedName>
        <fullName evidence="3">Flp pilus assembly protein CpaB</fullName>
    </submittedName>
</protein>
<evidence type="ECO:0000259" key="2">
    <source>
        <dbReference type="Pfam" id="PF16976"/>
    </source>
</evidence>
<dbReference type="RefSeq" id="WP_347168111.1">
    <property type="nucleotide sequence ID" value="NZ_JBDNCH010000003.1"/>
</dbReference>
<reference evidence="3 4" key="1">
    <citation type="submission" date="2024-05" db="EMBL/GenBank/DDBJ databases">
        <title>Genome sequence of Ponticoccus litoralis KCCM 90028.</title>
        <authorList>
            <person name="Kim J.M."/>
            <person name="Lee J.K."/>
            <person name="Choi B.J."/>
            <person name="Bayburt H."/>
            <person name="Baek J.H."/>
            <person name="Jeon C.O."/>
        </authorList>
    </citation>
    <scope>NUCLEOTIDE SEQUENCE [LARGE SCALE GENOMIC DNA]</scope>
    <source>
        <strain evidence="3 4">KCCM 90028</strain>
    </source>
</reference>
<dbReference type="InterPro" id="IPR031571">
    <property type="entry name" value="RcpC_dom"/>
</dbReference>
<organism evidence="3 4">
    <name type="scientific">Ponticoccus litoralis</name>
    <dbReference type="NCBI Taxonomy" id="422297"/>
    <lineage>
        <taxon>Bacteria</taxon>
        <taxon>Pseudomonadati</taxon>
        <taxon>Pseudomonadota</taxon>
        <taxon>Alphaproteobacteria</taxon>
        <taxon>Rhodobacterales</taxon>
        <taxon>Roseobacteraceae</taxon>
        <taxon>Ponticoccus</taxon>
    </lineage>
</organism>
<evidence type="ECO:0000313" key="4">
    <source>
        <dbReference type="Proteomes" id="UP001428774"/>
    </source>
</evidence>
<evidence type="ECO:0000313" key="3">
    <source>
        <dbReference type="EMBL" id="MEN9063004.1"/>
    </source>
</evidence>
<sequence length="305" mass="31470">MFYNISILPRRVLLVLSTSVILAVVVTWASLRAEGGPSTPVPAAVAAEPGAVGVSVLIAAEALAEGVELAPDRIKAILLPEHVVGEDFLRDTETTRRALTQMRAMRAIPKDTPFVHSDLRPLSVKASDPTDIAAPPRAADRLASGMRAISVPLTRETSISGLIAPEDRVDIMVSYGLADGVRAVRTVLAHVRVVAIDGAGGGNAGARMITLELHPEGAKVLALAQGTGNLVFVLSPPGGGGLPRIASDVPLLSTQISGQPEAPARPVTVFRGQAGLRGEGAELRGAGIVARPVDHSGDAVAPVAR</sequence>
<dbReference type="Proteomes" id="UP001428774">
    <property type="component" value="Unassembled WGS sequence"/>
</dbReference>
<dbReference type="NCBIfam" id="TIGR03177">
    <property type="entry name" value="pilus_cpaB"/>
    <property type="match status" value="1"/>
</dbReference>
<dbReference type="AlphaFoldDB" id="A0AAW9SPE0"/>
<gene>
    <name evidence="3" type="primary">cpaB</name>
    <name evidence="3" type="ORF">ABFB10_20520</name>
</gene>
<dbReference type="InterPro" id="IPR017592">
    <property type="entry name" value="Pilus_assmbl_Flp-typ_CpaB"/>
</dbReference>
<dbReference type="Pfam" id="PF16976">
    <property type="entry name" value="RcpC"/>
    <property type="match status" value="1"/>
</dbReference>
<keyword evidence="1" id="KW-0472">Membrane</keyword>
<dbReference type="EMBL" id="JBDNCH010000003">
    <property type="protein sequence ID" value="MEN9063004.1"/>
    <property type="molecule type" value="Genomic_DNA"/>
</dbReference>
<keyword evidence="1" id="KW-0812">Transmembrane</keyword>
<proteinExistence type="predicted"/>
<comment type="caution">
    <text evidence="3">The sequence shown here is derived from an EMBL/GenBank/DDBJ whole genome shotgun (WGS) entry which is preliminary data.</text>
</comment>
<accession>A0AAW9SPE0</accession>
<feature type="transmembrane region" description="Helical" evidence="1">
    <location>
        <begin position="12"/>
        <end position="31"/>
    </location>
</feature>